<proteinExistence type="predicted"/>
<evidence type="ECO:0008006" key="4">
    <source>
        <dbReference type="Google" id="ProtNLM"/>
    </source>
</evidence>
<protein>
    <recommendedName>
        <fullName evidence="4">Lipoprotein</fullName>
    </recommendedName>
</protein>
<dbReference type="Proteomes" id="UP001290861">
    <property type="component" value="Unassembled WGS sequence"/>
</dbReference>
<feature type="chain" id="PRO_5047141186" description="Lipoprotein" evidence="1">
    <location>
        <begin position="31"/>
        <end position="421"/>
    </location>
</feature>
<dbReference type="PROSITE" id="PS51257">
    <property type="entry name" value="PROKAR_LIPOPROTEIN"/>
    <property type="match status" value="1"/>
</dbReference>
<dbReference type="EMBL" id="JARVCO010000002">
    <property type="protein sequence ID" value="MDZ8117034.1"/>
    <property type="molecule type" value="Genomic_DNA"/>
</dbReference>
<name>A0ABU5MS68_9BACT</name>
<dbReference type="InterPro" id="IPR046713">
    <property type="entry name" value="DUF6786"/>
</dbReference>
<keyword evidence="1" id="KW-0732">Signal</keyword>
<accession>A0ABU5MS68</accession>
<feature type="signal peptide" evidence="1">
    <location>
        <begin position="1"/>
        <end position="30"/>
    </location>
</feature>
<evidence type="ECO:0000256" key="1">
    <source>
        <dbReference type="SAM" id="SignalP"/>
    </source>
</evidence>
<gene>
    <name evidence="2" type="ORF">P9H32_00215</name>
</gene>
<dbReference type="Pfam" id="PF20583">
    <property type="entry name" value="DUF6786"/>
    <property type="match status" value="1"/>
</dbReference>
<evidence type="ECO:0000313" key="2">
    <source>
        <dbReference type="EMBL" id="MDZ8117034.1"/>
    </source>
</evidence>
<organism evidence="2 3">
    <name type="scientific">Pontiella agarivorans</name>
    <dbReference type="NCBI Taxonomy" id="3038953"/>
    <lineage>
        <taxon>Bacteria</taxon>
        <taxon>Pseudomonadati</taxon>
        <taxon>Kiritimatiellota</taxon>
        <taxon>Kiritimatiellia</taxon>
        <taxon>Kiritimatiellales</taxon>
        <taxon>Pontiellaceae</taxon>
        <taxon>Pontiella</taxon>
    </lineage>
</organism>
<comment type="caution">
    <text evidence="2">The sequence shown here is derived from an EMBL/GenBank/DDBJ whole genome shotgun (WGS) entry which is preliminary data.</text>
</comment>
<keyword evidence="3" id="KW-1185">Reference proteome</keyword>
<sequence length="421" mass="46187">MNTRMKPNACCVSIMLLPVLLLGCATQPGGFTDDVAFMKKHTEIILLKKGKAAVAVAPDYQGRVMTSAINRKTGDGFGWINRPVIETGVLPESERKGKLEEHIHIFGGEERFWLGPEGGQFGFYFKPGSEFVFEDWTTPAAIDTEPFELVVKSADRAVFRRDCELTNYSGTVFTMGIERTVRLLDADAVEDSINQSVPQGVEFVAFETDNRLTNRGKTAWKAETGLPSIWLLGHFSPSPSTTIVIPFESGPERALGPKVNGTYFGKVPPEYLTVEDDVLFFRGDGTRRGKIGVSPERSKGVAGSYDAEGQVLTLLTYNQQAAPNGFVNSMWEFQKEPYKGDVINSYNDGSPAPGKPPLGPFYELETSSPAAALKPGETMQHIQQTMHFHGSEEALEPLARNILGVGLQDIKTVNQTGSNRK</sequence>
<evidence type="ECO:0000313" key="3">
    <source>
        <dbReference type="Proteomes" id="UP001290861"/>
    </source>
</evidence>
<reference evidence="2 3" key="1">
    <citation type="journal article" date="2024" name="Appl. Environ. Microbiol.">
        <title>Pontiella agarivorans sp. nov., a novel marine anaerobic bacterium capable of degrading macroalgal polysaccharides and fixing nitrogen.</title>
        <authorList>
            <person name="Liu N."/>
            <person name="Kivenson V."/>
            <person name="Peng X."/>
            <person name="Cui Z."/>
            <person name="Lankiewicz T.S."/>
            <person name="Gosselin K.M."/>
            <person name="English C.J."/>
            <person name="Blair E.M."/>
            <person name="O'Malley M.A."/>
            <person name="Valentine D.L."/>
        </authorList>
    </citation>
    <scope>NUCLEOTIDE SEQUENCE [LARGE SCALE GENOMIC DNA]</scope>
    <source>
        <strain evidence="2 3">NLcol2</strain>
    </source>
</reference>